<evidence type="ECO:0000256" key="1">
    <source>
        <dbReference type="SAM" id="Phobius"/>
    </source>
</evidence>
<reference evidence="2 3" key="1">
    <citation type="submission" date="2018-02" db="EMBL/GenBank/DDBJ databases">
        <title>Mycoplasma marinum and Mycoplasma todarodis sp. nov., moderately halophilic and psychrotolerant mycoplasmas isolated from cephalopods.</title>
        <authorList>
            <person name="Viver T."/>
        </authorList>
    </citation>
    <scope>NUCLEOTIDE SEQUENCE [LARGE SCALE GENOMIC DNA]</scope>
    <source>
        <strain evidence="2 3">5H</strain>
    </source>
</reference>
<keyword evidence="1" id="KW-0812">Transmembrane</keyword>
<keyword evidence="1" id="KW-0472">Membrane</keyword>
<keyword evidence="3" id="KW-1185">Reference proteome</keyword>
<feature type="transmembrane region" description="Helical" evidence="1">
    <location>
        <begin position="34"/>
        <end position="54"/>
    </location>
</feature>
<accession>A0A4R0XYD5</accession>
<dbReference type="AlphaFoldDB" id="A0A4R0XYD5"/>
<sequence length="77" mass="8865">MKVFCNTLSNKKRKTSKCWSDIYDNELVYGINPALTPIIEMITLVFSPAIGANYSKTLPKHKKRQLMKFAITHTFTQ</sequence>
<evidence type="ECO:0000313" key="3">
    <source>
        <dbReference type="Proteomes" id="UP000291072"/>
    </source>
</evidence>
<proteinExistence type="predicted"/>
<dbReference type="Proteomes" id="UP000291072">
    <property type="component" value="Unassembled WGS sequence"/>
</dbReference>
<organism evidence="2 3">
    <name type="scientific">Mycoplasma todarodis</name>
    <dbReference type="NCBI Taxonomy" id="1937191"/>
    <lineage>
        <taxon>Bacteria</taxon>
        <taxon>Bacillati</taxon>
        <taxon>Mycoplasmatota</taxon>
        <taxon>Mollicutes</taxon>
        <taxon>Mycoplasmataceae</taxon>
        <taxon>Mycoplasma</taxon>
    </lineage>
</organism>
<evidence type="ECO:0000313" key="2">
    <source>
        <dbReference type="EMBL" id="TCG12079.1"/>
    </source>
</evidence>
<name>A0A4R0XYD5_9MOLU</name>
<keyword evidence="1" id="KW-1133">Transmembrane helix</keyword>
<dbReference type="EMBL" id="PSZP01000001">
    <property type="protein sequence ID" value="TCG12079.1"/>
    <property type="molecule type" value="Genomic_DNA"/>
</dbReference>
<comment type="caution">
    <text evidence="2">The sequence shown here is derived from an EMBL/GenBank/DDBJ whole genome shotgun (WGS) entry which is preliminary data.</text>
</comment>
<protein>
    <submittedName>
        <fullName evidence="2">Uncharacterized protein</fullName>
    </submittedName>
</protein>
<gene>
    <name evidence="2" type="ORF">C4B25_00090</name>
</gene>